<dbReference type="PROSITE" id="PS50110">
    <property type="entry name" value="RESPONSE_REGULATORY"/>
    <property type="match status" value="1"/>
</dbReference>
<dbReference type="InterPro" id="IPR025943">
    <property type="entry name" value="Sigma_54_int_dom_ATP-bd_2"/>
</dbReference>
<dbReference type="Gene3D" id="3.40.50.300">
    <property type="entry name" value="P-loop containing nucleotide triphosphate hydrolases"/>
    <property type="match status" value="1"/>
</dbReference>
<organism evidence="9 10">
    <name type="scientific">Desulfobotulus mexicanus</name>
    <dbReference type="NCBI Taxonomy" id="2586642"/>
    <lineage>
        <taxon>Bacteria</taxon>
        <taxon>Pseudomonadati</taxon>
        <taxon>Thermodesulfobacteriota</taxon>
        <taxon>Desulfobacteria</taxon>
        <taxon>Desulfobacterales</taxon>
        <taxon>Desulfobacteraceae</taxon>
        <taxon>Desulfobotulus</taxon>
    </lineage>
</organism>
<dbReference type="Gene3D" id="3.40.50.2300">
    <property type="match status" value="1"/>
</dbReference>
<dbReference type="Pfam" id="PF00158">
    <property type="entry name" value="Sigma54_activat"/>
    <property type="match status" value="1"/>
</dbReference>
<proteinExistence type="predicted"/>
<gene>
    <name evidence="9" type="ORF">FIM25_01445</name>
</gene>
<dbReference type="Gene3D" id="1.10.8.60">
    <property type="match status" value="1"/>
</dbReference>
<dbReference type="PRINTS" id="PR01590">
    <property type="entry name" value="HTHFIS"/>
</dbReference>
<dbReference type="InterPro" id="IPR002078">
    <property type="entry name" value="Sigma_54_int"/>
</dbReference>
<dbReference type="FunFam" id="3.40.50.300:FF:000006">
    <property type="entry name" value="DNA-binding transcriptional regulator NtrC"/>
    <property type="match status" value="1"/>
</dbReference>
<dbReference type="InterPro" id="IPR003593">
    <property type="entry name" value="AAA+_ATPase"/>
</dbReference>
<evidence type="ECO:0000256" key="1">
    <source>
        <dbReference type="ARBA" id="ARBA00022741"/>
    </source>
</evidence>
<dbReference type="InterPro" id="IPR001789">
    <property type="entry name" value="Sig_transdc_resp-reg_receiver"/>
</dbReference>
<evidence type="ECO:0000259" key="8">
    <source>
        <dbReference type="PROSITE" id="PS50110"/>
    </source>
</evidence>
<evidence type="ECO:0000256" key="4">
    <source>
        <dbReference type="ARBA" id="ARBA00023125"/>
    </source>
</evidence>
<accession>A0A5Q4VEZ5</accession>
<dbReference type="InterPro" id="IPR002197">
    <property type="entry name" value="HTH_Fis"/>
</dbReference>
<keyword evidence="1" id="KW-0547">Nucleotide-binding</keyword>
<reference evidence="9 10" key="1">
    <citation type="submission" date="2019-06" db="EMBL/GenBank/DDBJ databases">
        <title>Desulfobotulus mexicanus sp. nov., a novel sulfate-reducing bacterium isolated from the sediment of an alkaline crater lake in Mexico.</title>
        <authorList>
            <person name="Hirschler-Rea A."/>
        </authorList>
    </citation>
    <scope>NUCLEOTIDE SEQUENCE [LARGE SCALE GENOMIC DNA]</scope>
    <source>
        <strain evidence="9 10">PAR22N</strain>
    </source>
</reference>
<keyword evidence="10" id="KW-1185">Reference proteome</keyword>
<dbReference type="PROSITE" id="PS00676">
    <property type="entry name" value="SIGMA54_INTERACT_2"/>
    <property type="match status" value="1"/>
</dbReference>
<keyword evidence="2" id="KW-0067">ATP-binding</keyword>
<evidence type="ECO:0000256" key="6">
    <source>
        <dbReference type="PROSITE-ProRule" id="PRU00169"/>
    </source>
</evidence>
<name>A0A5Q4VEZ5_9BACT</name>
<comment type="caution">
    <text evidence="9">The sequence shown here is derived from an EMBL/GenBank/DDBJ whole genome shotgun (WGS) entry which is preliminary data.</text>
</comment>
<protein>
    <submittedName>
        <fullName evidence="9">Sigma-54-dependent Fis family transcriptional regulator</fullName>
    </submittedName>
</protein>
<comment type="caution">
    <text evidence="6">Lacks conserved residue(s) required for the propagation of feature annotation.</text>
</comment>
<dbReference type="SUPFAM" id="SSF46689">
    <property type="entry name" value="Homeodomain-like"/>
    <property type="match status" value="1"/>
</dbReference>
<dbReference type="InterPro" id="IPR027417">
    <property type="entry name" value="P-loop_NTPase"/>
</dbReference>
<dbReference type="EMBL" id="VDMB01000001">
    <property type="protein sequence ID" value="TYT76244.1"/>
    <property type="molecule type" value="Genomic_DNA"/>
</dbReference>
<evidence type="ECO:0000313" key="10">
    <source>
        <dbReference type="Proteomes" id="UP000321899"/>
    </source>
</evidence>
<keyword evidence="4" id="KW-0238">DNA-binding</keyword>
<dbReference type="CDD" id="cd00009">
    <property type="entry name" value="AAA"/>
    <property type="match status" value="1"/>
</dbReference>
<dbReference type="Proteomes" id="UP000321899">
    <property type="component" value="Unassembled WGS sequence"/>
</dbReference>
<dbReference type="SMART" id="SM00382">
    <property type="entry name" value="AAA"/>
    <property type="match status" value="1"/>
</dbReference>
<evidence type="ECO:0000256" key="5">
    <source>
        <dbReference type="ARBA" id="ARBA00023163"/>
    </source>
</evidence>
<dbReference type="InterPro" id="IPR058031">
    <property type="entry name" value="AAA_lid_NorR"/>
</dbReference>
<evidence type="ECO:0000256" key="2">
    <source>
        <dbReference type="ARBA" id="ARBA00022840"/>
    </source>
</evidence>
<evidence type="ECO:0000259" key="7">
    <source>
        <dbReference type="PROSITE" id="PS50045"/>
    </source>
</evidence>
<feature type="domain" description="Response regulatory" evidence="8">
    <location>
        <begin position="6"/>
        <end position="117"/>
    </location>
</feature>
<evidence type="ECO:0000256" key="3">
    <source>
        <dbReference type="ARBA" id="ARBA00023015"/>
    </source>
</evidence>
<dbReference type="AlphaFoldDB" id="A0A5Q4VEZ5"/>
<feature type="domain" description="Sigma-54 factor interaction" evidence="7">
    <location>
        <begin position="129"/>
        <end position="358"/>
    </location>
</feature>
<dbReference type="OrthoDB" id="9763792at2"/>
<dbReference type="PROSITE" id="PS50045">
    <property type="entry name" value="SIGMA54_INTERACT_4"/>
    <property type="match status" value="1"/>
</dbReference>
<dbReference type="PANTHER" id="PTHR32071">
    <property type="entry name" value="TRANSCRIPTIONAL REGULATORY PROTEIN"/>
    <property type="match status" value="1"/>
</dbReference>
<keyword evidence="3" id="KW-0805">Transcription regulation</keyword>
<dbReference type="Pfam" id="PF25601">
    <property type="entry name" value="AAA_lid_14"/>
    <property type="match status" value="1"/>
</dbReference>
<dbReference type="GO" id="GO:0000160">
    <property type="term" value="P:phosphorelay signal transduction system"/>
    <property type="evidence" value="ECO:0007669"/>
    <property type="project" value="InterPro"/>
</dbReference>
<dbReference type="Gene3D" id="1.10.10.60">
    <property type="entry name" value="Homeodomain-like"/>
    <property type="match status" value="1"/>
</dbReference>
<dbReference type="InterPro" id="IPR011006">
    <property type="entry name" value="CheY-like_superfamily"/>
</dbReference>
<dbReference type="Pfam" id="PF02954">
    <property type="entry name" value="HTH_8"/>
    <property type="match status" value="1"/>
</dbReference>
<evidence type="ECO:0000313" key="9">
    <source>
        <dbReference type="EMBL" id="TYT76244.1"/>
    </source>
</evidence>
<dbReference type="InterPro" id="IPR009057">
    <property type="entry name" value="Homeodomain-like_sf"/>
</dbReference>
<dbReference type="GO" id="GO:0005524">
    <property type="term" value="F:ATP binding"/>
    <property type="evidence" value="ECO:0007669"/>
    <property type="project" value="UniProtKB-KW"/>
</dbReference>
<dbReference type="SUPFAM" id="SSF52540">
    <property type="entry name" value="P-loop containing nucleoside triphosphate hydrolases"/>
    <property type="match status" value="1"/>
</dbReference>
<dbReference type="RefSeq" id="WP_139445415.1">
    <property type="nucleotide sequence ID" value="NZ_VDMB01000001.1"/>
</dbReference>
<dbReference type="GO" id="GO:0006355">
    <property type="term" value="P:regulation of DNA-templated transcription"/>
    <property type="evidence" value="ECO:0007669"/>
    <property type="project" value="InterPro"/>
</dbReference>
<dbReference type="GO" id="GO:0043565">
    <property type="term" value="F:sequence-specific DNA binding"/>
    <property type="evidence" value="ECO:0007669"/>
    <property type="project" value="InterPro"/>
</dbReference>
<sequence length="450" mass="49613">MTSSRQAVIFASDSGVRDSLNRMLENCSCSVRPGRTETEALQLMQSQAPSLVVGVWEDGKNPLPFVAQAVSSRIPVLVLSGSVDVELAVDCIRAGALDFMLLPLEEDRLQKIFTGIFGEKAMPVSGRSLVTQDPGMQRLVDLTLRVAASRAPVFIQGESGTGKELFARMVHDNSPRRQGAFVAINCAALPENLLESELFGHEKGAFTGATFRKEGKFELAHGGTLLLDEVTEMPVHLQAKLLRVLQEGAVDRVGGLRPVHVDVRIVATTNRDLREAMEEGIFREDLYHRLNTIPLRIPPLRERPGDIPLLARHFIEKYNAEDGRSVKGLTDEALNCLTSVTFTGNVRELENVIRRAVLLCDGTDIKIADLLLEEDLPHSLSPGLAEGSWSLPEAFLDAPLKEVEKQMIFHTLKRFDGNRTHAAQLLGISVRTLRNKLNEYKNDPDMTAAV</sequence>
<dbReference type="SUPFAM" id="SSF52172">
    <property type="entry name" value="CheY-like"/>
    <property type="match status" value="1"/>
</dbReference>
<dbReference type="PROSITE" id="PS00675">
    <property type="entry name" value="SIGMA54_INTERACT_1"/>
    <property type="match status" value="1"/>
</dbReference>
<keyword evidence="5" id="KW-0804">Transcription</keyword>
<dbReference type="InterPro" id="IPR025662">
    <property type="entry name" value="Sigma_54_int_dom_ATP-bd_1"/>
</dbReference>
<dbReference type="PANTHER" id="PTHR32071:SF21">
    <property type="entry name" value="TRANSCRIPTIONAL REGULATORY PROTEIN FLGR"/>
    <property type="match status" value="1"/>
</dbReference>